<evidence type="ECO:0000256" key="1">
    <source>
        <dbReference type="ARBA" id="ARBA00004953"/>
    </source>
</evidence>
<dbReference type="Proteomes" id="UP000094172">
    <property type="component" value="Unassembled WGS sequence"/>
</dbReference>
<proteinExistence type="predicted"/>
<organism evidence="4 5">
    <name type="scientific">Methyloceanibacter stevinii</name>
    <dbReference type="NCBI Taxonomy" id="1774970"/>
    <lineage>
        <taxon>Bacteria</taxon>
        <taxon>Pseudomonadati</taxon>
        <taxon>Pseudomonadota</taxon>
        <taxon>Alphaproteobacteria</taxon>
        <taxon>Hyphomicrobiales</taxon>
        <taxon>Hyphomicrobiaceae</taxon>
        <taxon>Methyloceanibacter</taxon>
    </lineage>
</organism>
<reference evidence="4 5" key="1">
    <citation type="journal article" date="2016" name="Environ. Microbiol.">
        <title>New Methyloceanibacter diversity from North Sea sediments includes methanotroph containing solely the soluble methane monooxygenase.</title>
        <authorList>
            <person name="Vekeman B."/>
            <person name="Kerckhof F.M."/>
            <person name="Cremers G."/>
            <person name="de Vos P."/>
            <person name="Vandamme P."/>
            <person name="Boon N."/>
            <person name="Op den Camp H.J."/>
            <person name="Heylen K."/>
        </authorList>
    </citation>
    <scope>NUCLEOTIDE SEQUENCE [LARGE SCALE GENOMIC DNA]</scope>
    <source>
        <strain evidence="4 5">R-67176</strain>
    </source>
</reference>
<comment type="caution">
    <text evidence="4">The sequence shown here is derived from an EMBL/GenBank/DDBJ whole genome shotgun (WGS) entry which is preliminary data.</text>
</comment>
<evidence type="ECO:0000313" key="5">
    <source>
        <dbReference type="Proteomes" id="UP000094172"/>
    </source>
</evidence>
<keyword evidence="5" id="KW-1185">Reference proteome</keyword>
<dbReference type="PANTHER" id="PTHR36925:SF1">
    <property type="entry name" value="COBALT-PRECORRIN-6A REDUCTASE"/>
    <property type="match status" value="1"/>
</dbReference>
<dbReference type="RefSeq" id="WP_069443951.1">
    <property type="nucleotide sequence ID" value="NZ_LPWE01000010.1"/>
</dbReference>
<dbReference type="UniPathway" id="UPA00148"/>
<accession>A0A1E3VQF2</accession>
<comment type="pathway">
    <text evidence="1">Cofactor biosynthesis; adenosylcobalamin biosynthesis.</text>
</comment>
<dbReference type="PROSITE" id="PS51014">
    <property type="entry name" value="COBK_CBIJ"/>
    <property type="match status" value="1"/>
</dbReference>
<sequence length="252" mass="26257">MKILILGGTTDSRQLAGALDARGDAEVTLSLAGRTAAPRAQGVPTRVGGFGGAEGLANFIEAESIGVLIDATHPYADRISANAELAAEKTGVPFLALRRAPWVAVPGDRWIEAATVAEAAAIGPDPVRVFLALGRKDIAPFESAPQHTYLVRSVDPIDPPLAVPNAEYVTARGPFSEADDRMLLEQNGIEVVVSKNSGGEASYGKIAAARALHIPVVMIRRPDLPDAPSAATVSEALAWCDHALTVAAMRGV</sequence>
<dbReference type="InterPro" id="IPR003723">
    <property type="entry name" value="Precorrin-6x_reduct"/>
</dbReference>
<dbReference type="STRING" id="1774970.AUC70_02455"/>
<gene>
    <name evidence="4" type="ORF">AUC70_02455</name>
</gene>
<dbReference type="NCBIfam" id="TIGR00715">
    <property type="entry name" value="precor6x_red"/>
    <property type="match status" value="1"/>
</dbReference>
<protein>
    <submittedName>
        <fullName evidence="4">Cobalt-precorrin-6A reductase</fullName>
    </submittedName>
</protein>
<evidence type="ECO:0000256" key="2">
    <source>
        <dbReference type="ARBA" id="ARBA00022573"/>
    </source>
</evidence>
<dbReference type="EMBL" id="LPWE01000010">
    <property type="protein sequence ID" value="ODR95758.1"/>
    <property type="molecule type" value="Genomic_DNA"/>
</dbReference>
<dbReference type="AlphaFoldDB" id="A0A1E3VQF2"/>
<dbReference type="GO" id="GO:0009236">
    <property type="term" value="P:cobalamin biosynthetic process"/>
    <property type="evidence" value="ECO:0007669"/>
    <property type="project" value="UniProtKB-UniPathway"/>
</dbReference>
<dbReference type="Pfam" id="PF02571">
    <property type="entry name" value="CbiJ"/>
    <property type="match status" value="1"/>
</dbReference>
<evidence type="ECO:0000256" key="3">
    <source>
        <dbReference type="ARBA" id="ARBA00023002"/>
    </source>
</evidence>
<dbReference type="GO" id="GO:0016994">
    <property type="term" value="F:precorrin-6A reductase activity"/>
    <property type="evidence" value="ECO:0007669"/>
    <property type="project" value="InterPro"/>
</dbReference>
<keyword evidence="2" id="KW-0169">Cobalamin biosynthesis</keyword>
<keyword evidence="3" id="KW-0560">Oxidoreductase</keyword>
<evidence type="ECO:0000313" key="4">
    <source>
        <dbReference type="EMBL" id="ODR95758.1"/>
    </source>
</evidence>
<dbReference type="PANTHER" id="PTHR36925">
    <property type="entry name" value="COBALT-PRECORRIN-6A REDUCTASE"/>
    <property type="match status" value="1"/>
</dbReference>
<name>A0A1E3VQF2_9HYPH</name>
<dbReference type="NCBIfam" id="NF005968">
    <property type="entry name" value="PRK08057.1-2"/>
    <property type="match status" value="1"/>
</dbReference>